<dbReference type="PANTHER" id="PTHR43278:SF4">
    <property type="entry name" value="NAD(P)H-DEPENDENT FMN-CONTAINING OXIDOREDUCTASE YWQN-RELATED"/>
    <property type="match status" value="1"/>
</dbReference>
<reference evidence="4" key="1">
    <citation type="submission" date="2020-10" db="EMBL/GenBank/DDBJ databases">
        <authorList>
            <person name="Gilroy R."/>
        </authorList>
    </citation>
    <scope>NUCLEOTIDE SEQUENCE</scope>
    <source>
        <strain evidence="4">F6-4510</strain>
    </source>
</reference>
<sequence length="177" mass="20048">MKNVLIISSSPRKKGNSQLIADRFYWGAKAKGHNVNMVRLAENNIGFCRACDFCMRNKGKCVLNDDMKDILELFKKANVLVLATPVYFYGINAQMKTFIDRTYPIWQYLGEKEVYYIVSAGLGKDIIDRSLGDLDGFVEHFDKYEIKGRLYATNVMEAGAISGSPLVDEAYKMGFEV</sequence>
<proteinExistence type="predicted"/>
<evidence type="ECO:0000256" key="2">
    <source>
        <dbReference type="ARBA" id="ARBA00022643"/>
    </source>
</evidence>
<keyword evidence="2" id="KW-0288">FMN</keyword>
<comment type="caution">
    <text evidence="4">The sequence shown here is derived from an EMBL/GenBank/DDBJ whole genome shotgun (WGS) entry which is preliminary data.</text>
</comment>
<dbReference type="SUPFAM" id="SSF52218">
    <property type="entry name" value="Flavoproteins"/>
    <property type="match status" value="1"/>
</dbReference>
<gene>
    <name evidence="4" type="ORF">IAC55_05315</name>
</gene>
<evidence type="ECO:0000313" key="4">
    <source>
        <dbReference type="EMBL" id="MBO8434723.1"/>
    </source>
</evidence>
<feature type="domain" description="NADPH-dependent FMN reductase-like" evidence="3">
    <location>
        <begin position="3"/>
        <end position="107"/>
    </location>
</feature>
<evidence type="ECO:0000313" key="5">
    <source>
        <dbReference type="Proteomes" id="UP000823611"/>
    </source>
</evidence>
<dbReference type="InterPro" id="IPR005025">
    <property type="entry name" value="FMN_Rdtase-like_dom"/>
</dbReference>
<dbReference type="AlphaFoldDB" id="A0A9D9H4P6"/>
<keyword evidence="1" id="KW-0285">Flavoprotein</keyword>
<dbReference type="InterPro" id="IPR029039">
    <property type="entry name" value="Flavoprotein-like_sf"/>
</dbReference>
<accession>A0A9D9H4P6</accession>
<name>A0A9D9H4P6_9FIRM</name>
<dbReference type="PANTHER" id="PTHR43278">
    <property type="entry name" value="NAD(P)H-DEPENDENT FMN-CONTAINING OXIDOREDUCTASE YWQN-RELATED"/>
    <property type="match status" value="1"/>
</dbReference>
<reference evidence="4" key="2">
    <citation type="journal article" date="2021" name="PeerJ">
        <title>Extensive microbial diversity within the chicken gut microbiome revealed by metagenomics and culture.</title>
        <authorList>
            <person name="Gilroy R."/>
            <person name="Ravi A."/>
            <person name="Getino M."/>
            <person name="Pursley I."/>
            <person name="Horton D.L."/>
            <person name="Alikhan N.F."/>
            <person name="Baker D."/>
            <person name="Gharbi K."/>
            <person name="Hall N."/>
            <person name="Watson M."/>
            <person name="Adriaenssens E.M."/>
            <person name="Foster-Nyarko E."/>
            <person name="Jarju S."/>
            <person name="Secka A."/>
            <person name="Antonio M."/>
            <person name="Oren A."/>
            <person name="Chaudhuri R.R."/>
            <person name="La Ragione R."/>
            <person name="Hildebrand F."/>
            <person name="Pallen M.J."/>
        </authorList>
    </citation>
    <scope>NUCLEOTIDE SEQUENCE</scope>
    <source>
        <strain evidence="4">F6-4510</strain>
    </source>
</reference>
<protein>
    <submittedName>
        <fullName evidence="4">Flavodoxin family protein</fullName>
    </submittedName>
</protein>
<dbReference type="GO" id="GO:0016491">
    <property type="term" value="F:oxidoreductase activity"/>
    <property type="evidence" value="ECO:0007669"/>
    <property type="project" value="InterPro"/>
</dbReference>
<organism evidence="4 5">
    <name type="scientific">Candidatus Fimicola merdigallinarum</name>
    <dbReference type="NCBI Taxonomy" id="2840819"/>
    <lineage>
        <taxon>Bacteria</taxon>
        <taxon>Bacillati</taxon>
        <taxon>Bacillota</taxon>
        <taxon>Clostridia</taxon>
        <taxon>Lachnospirales</taxon>
        <taxon>Lachnospiraceae</taxon>
        <taxon>Lachnospiraceae incertae sedis</taxon>
        <taxon>Candidatus Fimicola</taxon>
    </lineage>
</organism>
<dbReference type="InterPro" id="IPR051796">
    <property type="entry name" value="ISF_SsuE-like"/>
</dbReference>
<dbReference type="Pfam" id="PF03358">
    <property type="entry name" value="FMN_red"/>
    <property type="match status" value="1"/>
</dbReference>
<evidence type="ECO:0000256" key="1">
    <source>
        <dbReference type="ARBA" id="ARBA00022630"/>
    </source>
</evidence>
<evidence type="ECO:0000259" key="3">
    <source>
        <dbReference type="Pfam" id="PF03358"/>
    </source>
</evidence>
<dbReference type="Proteomes" id="UP000823611">
    <property type="component" value="Unassembled WGS sequence"/>
</dbReference>
<dbReference type="Gene3D" id="3.40.50.360">
    <property type="match status" value="1"/>
</dbReference>
<dbReference type="EMBL" id="JADIMX010000104">
    <property type="protein sequence ID" value="MBO8434723.1"/>
    <property type="molecule type" value="Genomic_DNA"/>
</dbReference>